<accession>A0AA36GA36</accession>
<comment type="similarity">
    <text evidence="1">Belongs to the SNF7 family.</text>
</comment>
<dbReference type="Gene3D" id="6.10.140.1230">
    <property type="match status" value="1"/>
</dbReference>
<evidence type="ECO:0000256" key="2">
    <source>
        <dbReference type="SAM" id="MobiDB-lite"/>
    </source>
</evidence>
<dbReference type="EMBL" id="CATQJA010002653">
    <property type="protein sequence ID" value="CAJ0578075.1"/>
    <property type="molecule type" value="Genomic_DNA"/>
</dbReference>
<dbReference type="Pfam" id="PF03357">
    <property type="entry name" value="Snf7"/>
    <property type="match status" value="1"/>
</dbReference>
<dbReference type="PANTHER" id="PTHR10476">
    <property type="entry name" value="CHARGED MULTIVESICULAR BODY PROTEIN"/>
    <property type="match status" value="1"/>
</dbReference>
<proteinExistence type="inferred from homology"/>
<feature type="region of interest" description="Disordered" evidence="2">
    <location>
        <begin position="1"/>
        <end position="34"/>
    </location>
</feature>
<dbReference type="InterPro" id="IPR005024">
    <property type="entry name" value="Snf7_fam"/>
</dbReference>
<sequence>MNFFKKVDPKEEARANQREIRKANRELESDRRTLERREKELEAEIKKLAKAGQRDACTVLAKQLVQLRNQKGKSVGMSAKLSGVQAQNSHMQSMHTMAKAMDTTASTMKQMNKQMPADKLLKQMKDFQEQSERMGLTEEMMSDTLDAIMDEPGDEAEQDAIVAQVLDEIGIDMSAKLNDMPSAPKQQEKNTAMTDTDLDKMLAQLRG</sequence>
<evidence type="ECO:0000313" key="3">
    <source>
        <dbReference type="EMBL" id="CAJ0578075.1"/>
    </source>
</evidence>
<dbReference type="GO" id="GO:0007034">
    <property type="term" value="P:vacuolar transport"/>
    <property type="evidence" value="ECO:0007669"/>
    <property type="project" value="InterPro"/>
</dbReference>
<evidence type="ECO:0008006" key="5">
    <source>
        <dbReference type="Google" id="ProtNLM"/>
    </source>
</evidence>
<gene>
    <name evidence="3" type="ORF">MSPICULIGERA_LOCUS16339</name>
</gene>
<organism evidence="3 4">
    <name type="scientific">Mesorhabditis spiculigera</name>
    <dbReference type="NCBI Taxonomy" id="96644"/>
    <lineage>
        <taxon>Eukaryota</taxon>
        <taxon>Metazoa</taxon>
        <taxon>Ecdysozoa</taxon>
        <taxon>Nematoda</taxon>
        <taxon>Chromadorea</taxon>
        <taxon>Rhabditida</taxon>
        <taxon>Rhabditina</taxon>
        <taxon>Rhabditomorpha</taxon>
        <taxon>Rhabditoidea</taxon>
        <taxon>Rhabditidae</taxon>
        <taxon>Mesorhabditinae</taxon>
        <taxon>Mesorhabditis</taxon>
    </lineage>
</organism>
<dbReference type="Proteomes" id="UP001177023">
    <property type="component" value="Unassembled WGS sequence"/>
</dbReference>
<comment type="caution">
    <text evidence="3">The sequence shown here is derived from an EMBL/GenBank/DDBJ whole genome shotgun (WGS) entry which is preliminary data.</text>
</comment>
<evidence type="ECO:0000313" key="4">
    <source>
        <dbReference type="Proteomes" id="UP001177023"/>
    </source>
</evidence>
<name>A0AA36GA36_9BILA</name>
<protein>
    <recommendedName>
        <fullName evidence="5">Charged multivesicular body protein 2b</fullName>
    </recommendedName>
</protein>
<evidence type="ECO:0000256" key="1">
    <source>
        <dbReference type="ARBA" id="ARBA00006190"/>
    </source>
</evidence>
<keyword evidence="4" id="KW-1185">Reference proteome</keyword>
<dbReference type="AlphaFoldDB" id="A0AA36GA36"/>
<feature type="non-terminal residue" evidence="3">
    <location>
        <position position="1"/>
    </location>
</feature>
<reference evidence="3" key="1">
    <citation type="submission" date="2023-06" db="EMBL/GenBank/DDBJ databases">
        <authorList>
            <person name="Delattre M."/>
        </authorList>
    </citation>
    <scope>NUCLEOTIDE SEQUENCE</scope>
    <source>
        <strain evidence="3">AF72</strain>
    </source>
</reference>
<feature type="region of interest" description="Disordered" evidence="2">
    <location>
        <begin position="177"/>
        <end position="197"/>
    </location>
</feature>